<evidence type="ECO:0000313" key="2">
    <source>
        <dbReference type="Proteomes" id="UP000663452"/>
    </source>
</evidence>
<protein>
    <submittedName>
        <fullName evidence="1">Uncharacterized protein</fullName>
    </submittedName>
</protein>
<reference evidence="1 2" key="1">
    <citation type="submission" date="2021-02" db="EMBL/GenBank/DDBJ databases">
        <title>Paenibacillus tianjinensis sp. nov.</title>
        <authorList>
            <person name="Liu H."/>
        </authorList>
    </citation>
    <scope>NUCLEOTIDE SEQUENCE [LARGE SCALE GENOMIC DNA]</scope>
    <source>
        <strain evidence="1 2">TB2019</strain>
    </source>
</reference>
<proteinExistence type="predicted"/>
<evidence type="ECO:0000313" key="1">
    <source>
        <dbReference type="EMBL" id="QSF45297.1"/>
    </source>
</evidence>
<name>A0ABX7LAW1_9BACL</name>
<accession>A0ABX7LAW1</accession>
<dbReference type="Proteomes" id="UP000663452">
    <property type="component" value="Chromosome"/>
</dbReference>
<dbReference type="RefSeq" id="WP_206102760.1">
    <property type="nucleotide sequence ID" value="NZ_CP070969.1"/>
</dbReference>
<dbReference type="EMBL" id="CP070969">
    <property type="protein sequence ID" value="QSF45297.1"/>
    <property type="molecule type" value="Genomic_DNA"/>
</dbReference>
<keyword evidence="2" id="KW-1185">Reference proteome</keyword>
<organism evidence="1 2">
    <name type="scientific">Paenibacillus tianjinensis</name>
    <dbReference type="NCBI Taxonomy" id="2810347"/>
    <lineage>
        <taxon>Bacteria</taxon>
        <taxon>Bacillati</taxon>
        <taxon>Bacillota</taxon>
        <taxon>Bacilli</taxon>
        <taxon>Bacillales</taxon>
        <taxon>Paenibacillaceae</taxon>
        <taxon>Paenibacillus</taxon>
    </lineage>
</organism>
<gene>
    <name evidence="1" type="ORF">JRJ22_01080</name>
</gene>
<sequence>MAFALSAPLSEEYAKKLQVSQQLIEQYLSVGTTVAWGRMLPSLTDMHEIYMETYELTQERFRFGHRALIVKAWLPVTTGELYHLPVNKERQIAQALSKGNAERFWKSYAQPWSSCGKCPILNVKSN</sequence>